<dbReference type="PANTHER" id="PTHR14456">
    <property type="entry name" value="INOSITOL POLYPHOSPHATE KINASE 1"/>
    <property type="match status" value="1"/>
</dbReference>
<protein>
    <recommendedName>
        <fullName evidence="1 6">Inositol-pentakisphosphate 2-kinase</fullName>
        <ecNumber evidence="1 6">2.7.1.158</ecNumber>
    </recommendedName>
</protein>
<evidence type="ECO:0000256" key="1">
    <source>
        <dbReference type="ARBA" id="ARBA00012023"/>
    </source>
</evidence>
<evidence type="ECO:0000256" key="5">
    <source>
        <dbReference type="ARBA" id="ARBA00022840"/>
    </source>
</evidence>
<evidence type="ECO:0000256" key="4">
    <source>
        <dbReference type="ARBA" id="ARBA00022777"/>
    </source>
</evidence>
<dbReference type="InterPro" id="IPR009286">
    <property type="entry name" value="Ins_P5_2-kin"/>
</dbReference>
<proteinExistence type="predicted"/>
<name>A0A803LVE9_CHEQI</name>
<reference evidence="8" key="1">
    <citation type="journal article" date="2017" name="Nature">
        <title>The genome of Chenopodium quinoa.</title>
        <authorList>
            <person name="Jarvis D.E."/>
            <person name="Ho Y.S."/>
            <person name="Lightfoot D.J."/>
            <person name="Schmoeckel S.M."/>
            <person name="Li B."/>
            <person name="Borm T.J.A."/>
            <person name="Ohyanagi H."/>
            <person name="Mineta K."/>
            <person name="Michell C.T."/>
            <person name="Saber N."/>
            <person name="Kharbatia N.M."/>
            <person name="Rupper R.R."/>
            <person name="Sharp A.R."/>
            <person name="Dally N."/>
            <person name="Boughton B.A."/>
            <person name="Woo Y.H."/>
            <person name="Gao G."/>
            <person name="Schijlen E.G.W.M."/>
            <person name="Guo X."/>
            <person name="Momin A.A."/>
            <person name="Negrao S."/>
            <person name="Al-Babili S."/>
            <person name="Gehring C."/>
            <person name="Roessner U."/>
            <person name="Jung C."/>
            <person name="Murphy K."/>
            <person name="Arold S.T."/>
            <person name="Gojobori T."/>
            <person name="van der Linden C.G."/>
            <person name="van Loo E.N."/>
            <person name="Jellen E.N."/>
            <person name="Maughan P.J."/>
            <person name="Tester M."/>
        </authorList>
    </citation>
    <scope>NUCLEOTIDE SEQUENCE [LARGE SCALE GENOMIC DNA]</scope>
    <source>
        <strain evidence="8">cv. PI 614886</strain>
    </source>
</reference>
<dbReference type="EC" id="2.7.1.158" evidence="1 6"/>
<dbReference type="GO" id="GO:0005634">
    <property type="term" value="C:nucleus"/>
    <property type="evidence" value="ECO:0007669"/>
    <property type="project" value="TreeGrafter"/>
</dbReference>
<evidence type="ECO:0000313" key="8">
    <source>
        <dbReference type="EnsemblPlants" id="AUR62019450-RA:cds"/>
    </source>
</evidence>
<dbReference type="PANTHER" id="PTHR14456:SF2">
    <property type="entry name" value="INOSITOL-PENTAKISPHOSPHATE 2-KINASE"/>
    <property type="match status" value="1"/>
</dbReference>
<comment type="catalytic activity">
    <reaction evidence="6">
        <text>1D-myo-inositol 1,3,4,5,6-pentakisphosphate + ATP = 1D-myo-inositol hexakisphosphate + ADP + H(+)</text>
        <dbReference type="Rhea" id="RHEA:20313"/>
        <dbReference type="ChEBI" id="CHEBI:15378"/>
        <dbReference type="ChEBI" id="CHEBI:30616"/>
        <dbReference type="ChEBI" id="CHEBI:57733"/>
        <dbReference type="ChEBI" id="CHEBI:58130"/>
        <dbReference type="ChEBI" id="CHEBI:456216"/>
        <dbReference type="EC" id="2.7.1.158"/>
    </reaction>
</comment>
<dbReference type="Proteomes" id="UP000596660">
    <property type="component" value="Unplaced"/>
</dbReference>
<comment type="domain">
    <text evidence="6">The EXKPK motif is conserved in inositol-pentakisphosphate 2-kinases of both family 1 and 2.</text>
</comment>
<dbReference type="InterPro" id="IPR036787">
    <property type="entry name" value="T_IF-3_N_sf"/>
</dbReference>
<evidence type="ECO:0000256" key="3">
    <source>
        <dbReference type="ARBA" id="ARBA00022741"/>
    </source>
</evidence>
<feature type="domain" description="Translation initiation factor 3 N-terminal" evidence="7">
    <location>
        <begin position="33"/>
        <end position="60"/>
    </location>
</feature>
<keyword evidence="3 6" id="KW-0547">Nucleotide-binding</keyword>
<dbReference type="GO" id="GO:0035299">
    <property type="term" value="F:inositol-1,3,4,5,6-pentakisphosphate 2-kinase activity"/>
    <property type="evidence" value="ECO:0007669"/>
    <property type="project" value="UniProtKB-EC"/>
</dbReference>
<dbReference type="Pfam" id="PF05198">
    <property type="entry name" value="IF3_N"/>
    <property type="match status" value="1"/>
</dbReference>
<dbReference type="GO" id="GO:0032958">
    <property type="term" value="P:inositol phosphate biosynthetic process"/>
    <property type="evidence" value="ECO:0007669"/>
    <property type="project" value="TreeGrafter"/>
</dbReference>
<evidence type="ECO:0000256" key="2">
    <source>
        <dbReference type="ARBA" id="ARBA00022679"/>
    </source>
</evidence>
<dbReference type="Gene3D" id="3.10.20.80">
    <property type="entry name" value="Translation initiation factor 3 (IF-3), N-terminal domain"/>
    <property type="match status" value="1"/>
</dbReference>
<dbReference type="GO" id="GO:0003743">
    <property type="term" value="F:translation initiation factor activity"/>
    <property type="evidence" value="ECO:0007669"/>
    <property type="project" value="InterPro"/>
</dbReference>
<dbReference type="GO" id="GO:0005524">
    <property type="term" value="F:ATP binding"/>
    <property type="evidence" value="ECO:0007669"/>
    <property type="project" value="UniProtKB-KW"/>
</dbReference>
<sequence>MDRGCGDGFMGAVVGVVVAVVFSWSDMFVSSQVDRLAKPPVCKIMDYNRERYKKQVREKERAKIKIDNRLLEVQKLDKFDVEGAIHAYYDIVSQPCKICKDSGEERQLGKYNSLHSIPVDESLKIIRDYLIAATAKNCSLMISFHPREDDDQESHYRTI</sequence>
<keyword evidence="4 6" id="KW-0418">Kinase</keyword>
<dbReference type="Pfam" id="PF06090">
    <property type="entry name" value="Ins_P5_2-kin"/>
    <property type="match status" value="1"/>
</dbReference>
<evidence type="ECO:0000259" key="7">
    <source>
        <dbReference type="Pfam" id="PF05198"/>
    </source>
</evidence>
<reference evidence="8" key="2">
    <citation type="submission" date="2021-03" db="UniProtKB">
        <authorList>
            <consortium name="EnsemblPlants"/>
        </authorList>
    </citation>
    <scope>IDENTIFICATION</scope>
</reference>
<dbReference type="InterPro" id="IPR019814">
    <property type="entry name" value="Translation_initiation_fac_3_N"/>
</dbReference>
<organism evidence="8 9">
    <name type="scientific">Chenopodium quinoa</name>
    <name type="common">Quinoa</name>
    <dbReference type="NCBI Taxonomy" id="63459"/>
    <lineage>
        <taxon>Eukaryota</taxon>
        <taxon>Viridiplantae</taxon>
        <taxon>Streptophyta</taxon>
        <taxon>Embryophyta</taxon>
        <taxon>Tracheophyta</taxon>
        <taxon>Spermatophyta</taxon>
        <taxon>Magnoliopsida</taxon>
        <taxon>eudicotyledons</taxon>
        <taxon>Gunneridae</taxon>
        <taxon>Pentapetalae</taxon>
        <taxon>Caryophyllales</taxon>
        <taxon>Chenopodiaceae</taxon>
        <taxon>Chenopodioideae</taxon>
        <taxon>Atripliceae</taxon>
        <taxon>Chenopodium</taxon>
    </lineage>
</organism>
<evidence type="ECO:0000313" key="9">
    <source>
        <dbReference type="Proteomes" id="UP000596660"/>
    </source>
</evidence>
<dbReference type="EnsemblPlants" id="AUR62019450-RA">
    <property type="protein sequence ID" value="AUR62019450-RA:cds"/>
    <property type="gene ID" value="AUR62019450"/>
</dbReference>
<dbReference type="AlphaFoldDB" id="A0A803LVE9"/>
<dbReference type="Gramene" id="AUR62019450-RA">
    <property type="protein sequence ID" value="AUR62019450-RA:cds"/>
    <property type="gene ID" value="AUR62019450"/>
</dbReference>
<keyword evidence="2 6" id="KW-0808">Transferase</keyword>
<comment type="function">
    <text evidence="6">Phosphorylates Ins(1,3,4,5,6)P5 at position 2 to form Ins(1,2,3,4,5,6)P6 (InsP6 or phytate).</text>
</comment>
<evidence type="ECO:0000256" key="6">
    <source>
        <dbReference type="RuleBase" id="RU364126"/>
    </source>
</evidence>
<accession>A0A803LVE9</accession>
<dbReference type="SUPFAM" id="SSF54364">
    <property type="entry name" value="Translation initiation factor IF3, N-terminal domain"/>
    <property type="match status" value="1"/>
</dbReference>
<keyword evidence="9" id="KW-1185">Reference proteome</keyword>
<keyword evidence="5 6" id="KW-0067">ATP-binding</keyword>